<evidence type="ECO:0000313" key="1">
    <source>
        <dbReference type="EMBL" id="KAF2477743.1"/>
    </source>
</evidence>
<name>A0ACB6RG56_9PLEO</name>
<sequence length="167" mass="18643">VSALTFVKMSITHLYISLFPQVWLRITCKFLLILQLMFWAGFVIAAFLTCRPFEYLWNKKLPGGGKCFDIHMFWLGGSIAALLFDLMCVGLPMPVLWGLKMGIAKKVKLTVMFGLGFLIVVITATRVYYVTILDFNDLTWSSPPAVIFTVLEAALAVLAGCLPVMNP</sequence>
<reference evidence="1" key="1">
    <citation type="journal article" date="2020" name="Stud. Mycol.">
        <title>101 Dothideomycetes genomes: a test case for predicting lifestyles and emergence of pathogens.</title>
        <authorList>
            <person name="Haridas S."/>
            <person name="Albert R."/>
            <person name="Binder M."/>
            <person name="Bloem J."/>
            <person name="Labutti K."/>
            <person name="Salamov A."/>
            <person name="Andreopoulos B."/>
            <person name="Baker S."/>
            <person name="Barry K."/>
            <person name="Bills G."/>
            <person name="Bluhm B."/>
            <person name="Cannon C."/>
            <person name="Castanera R."/>
            <person name="Culley D."/>
            <person name="Daum C."/>
            <person name="Ezra D."/>
            <person name="Gonzalez J."/>
            <person name="Henrissat B."/>
            <person name="Kuo A."/>
            <person name="Liang C."/>
            <person name="Lipzen A."/>
            <person name="Lutzoni F."/>
            <person name="Magnuson J."/>
            <person name="Mondo S."/>
            <person name="Nolan M."/>
            <person name="Ohm R."/>
            <person name="Pangilinan J."/>
            <person name="Park H.-J."/>
            <person name="Ramirez L."/>
            <person name="Alfaro M."/>
            <person name="Sun H."/>
            <person name="Tritt A."/>
            <person name="Yoshinaga Y."/>
            <person name="Zwiers L.-H."/>
            <person name="Turgeon B."/>
            <person name="Goodwin S."/>
            <person name="Spatafora J."/>
            <person name="Crous P."/>
            <person name="Grigoriev I."/>
        </authorList>
    </citation>
    <scope>NUCLEOTIDE SEQUENCE</scope>
    <source>
        <strain evidence="1">ATCC 200398</strain>
    </source>
</reference>
<accession>A0ACB6RG56</accession>
<keyword evidence="2" id="KW-1185">Reference proteome</keyword>
<evidence type="ECO:0000313" key="2">
    <source>
        <dbReference type="Proteomes" id="UP000799755"/>
    </source>
</evidence>
<comment type="caution">
    <text evidence="1">The sequence shown here is derived from an EMBL/GenBank/DDBJ whole genome shotgun (WGS) entry which is preliminary data.</text>
</comment>
<organism evidence="1 2">
    <name type="scientific">Lindgomyces ingoldianus</name>
    <dbReference type="NCBI Taxonomy" id="673940"/>
    <lineage>
        <taxon>Eukaryota</taxon>
        <taxon>Fungi</taxon>
        <taxon>Dikarya</taxon>
        <taxon>Ascomycota</taxon>
        <taxon>Pezizomycotina</taxon>
        <taxon>Dothideomycetes</taxon>
        <taxon>Pleosporomycetidae</taxon>
        <taxon>Pleosporales</taxon>
        <taxon>Lindgomycetaceae</taxon>
        <taxon>Lindgomyces</taxon>
    </lineage>
</organism>
<dbReference type="Proteomes" id="UP000799755">
    <property type="component" value="Unassembled WGS sequence"/>
</dbReference>
<feature type="non-terminal residue" evidence="1">
    <location>
        <position position="1"/>
    </location>
</feature>
<dbReference type="EMBL" id="MU003492">
    <property type="protein sequence ID" value="KAF2477743.1"/>
    <property type="molecule type" value="Genomic_DNA"/>
</dbReference>
<proteinExistence type="predicted"/>
<protein>
    <submittedName>
        <fullName evidence="1">Uncharacterized protein</fullName>
    </submittedName>
</protein>
<feature type="non-terminal residue" evidence="1">
    <location>
        <position position="167"/>
    </location>
</feature>
<gene>
    <name evidence="1" type="ORF">BDR25DRAFT_166115</name>
</gene>